<protein>
    <submittedName>
        <fullName evidence="1">Uncharacterized protein</fullName>
    </submittedName>
</protein>
<comment type="caution">
    <text evidence="1">The sequence shown here is derived from an EMBL/GenBank/DDBJ whole genome shotgun (WGS) entry which is preliminary data.</text>
</comment>
<sequence>MGDSLDCIIDPGESQTVTTVDYDMFCDYLRKAITVLQPEEEAQHNFNIALEDKTNQECVRRFISDPQIWALSLQRTSCKARMSLEPATRPVRYAAVRLSCCRHPTRDVEVFRSVMLKDYSQGDEPHLHPHVWVAPEPTLEKRETSSSAVGGLRLWLASASRTGTLG</sequence>
<organism evidence="1 2">
    <name type="scientific">Eretmocerus hayati</name>
    <dbReference type="NCBI Taxonomy" id="131215"/>
    <lineage>
        <taxon>Eukaryota</taxon>
        <taxon>Metazoa</taxon>
        <taxon>Ecdysozoa</taxon>
        <taxon>Arthropoda</taxon>
        <taxon>Hexapoda</taxon>
        <taxon>Insecta</taxon>
        <taxon>Pterygota</taxon>
        <taxon>Neoptera</taxon>
        <taxon>Endopterygota</taxon>
        <taxon>Hymenoptera</taxon>
        <taxon>Apocrita</taxon>
        <taxon>Proctotrupomorpha</taxon>
        <taxon>Chalcidoidea</taxon>
        <taxon>Aphelinidae</taxon>
        <taxon>Aphelininae</taxon>
        <taxon>Eretmocerus</taxon>
    </lineage>
</organism>
<dbReference type="Proteomes" id="UP001239111">
    <property type="component" value="Chromosome 4"/>
</dbReference>
<proteinExistence type="predicted"/>
<gene>
    <name evidence="1" type="ORF">QAD02_008059</name>
</gene>
<dbReference type="EMBL" id="CM056744">
    <property type="protein sequence ID" value="KAJ8666397.1"/>
    <property type="molecule type" value="Genomic_DNA"/>
</dbReference>
<reference evidence="1" key="1">
    <citation type="submission" date="2023-04" db="EMBL/GenBank/DDBJ databases">
        <title>A chromosome-level genome assembly of the parasitoid wasp Eretmocerus hayati.</title>
        <authorList>
            <person name="Zhong Y."/>
            <person name="Liu S."/>
            <person name="Liu Y."/>
        </authorList>
    </citation>
    <scope>NUCLEOTIDE SEQUENCE</scope>
    <source>
        <strain evidence="1">ZJU_SS_LIU_2023</strain>
    </source>
</reference>
<accession>A0ACC2N5P3</accession>
<evidence type="ECO:0000313" key="2">
    <source>
        <dbReference type="Proteomes" id="UP001239111"/>
    </source>
</evidence>
<evidence type="ECO:0000313" key="1">
    <source>
        <dbReference type="EMBL" id="KAJ8666397.1"/>
    </source>
</evidence>
<name>A0ACC2N5P3_9HYME</name>
<keyword evidence="2" id="KW-1185">Reference proteome</keyword>